<comment type="subcellular location">
    <subcellularLocation>
        <location evidence="2">Endoplasmic reticulum membrane</location>
        <topology evidence="2">Single-pass type I membrane protein</topology>
    </subcellularLocation>
</comment>
<accession>A0A0N4VGB0</accession>
<dbReference type="InterPro" id="IPR008855">
    <property type="entry name" value="TRAP-delta"/>
</dbReference>
<evidence type="ECO:0000256" key="4">
    <source>
        <dbReference type="ARBA" id="ARBA00011819"/>
    </source>
</evidence>
<name>A0A0N4VGB0_ENTVE</name>
<evidence type="ECO:0000256" key="7">
    <source>
        <dbReference type="ARBA" id="ARBA00022692"/>
    </source>
</evidence>
<evidence type="ECO:0000256" key="1">
    <source>
        <dbReference type="ARBA" id="ARBA00002838"/>
    </source>
</evidence>
<comment type="subunit">
    <text evidence="4">Heterotetramer of TRAP-alpha, TRAP-beta, TRAP-delta and TRAP-gamma.</text>
</comment>
<evidence type="ECO:0000256" key="6">
    <source>
        <dbReference type="ARBA" id="ARBA00022499"/>
    </source>
</evidence>
<keyword evidence="7" id="KW-0812">Transmembrane</keyword>
<dbReference type="Pfam" id="PF05404">
    <property type="entry name" value="TRAP-delta"/>
    <property type="match status" value="1"/>
</dbReference>
<dbReference type="OrthoDB" id="10055808at2759"/>
<dbReference type="EMBL" id="UXUI01009884">
    <property type="protein sequence ID" value="VDD94454.1"/>
    <property type="molecule type" value="Genomic_DNA"/>
</dbReference>
<sequence length="98" mass="11044">MSCESPNLSATTFSTTDAFFHFATTYIVEFTLHCGNNVKDMAVYAVVNGKVYQAAVSEETSKYQISWQLDHDQSGSQTFEVMIYDEDGYAAYRKVSVR</sequence>
<comment type="similarity">
    <text evidence="3">Belongs to the TRAP-delta family.</text>
</comment>
<comment type="function">
    <text evidence="1">TRAP proteins are part of a complex whose function is to bind calcium to the ER membrane and thereby regulate the retention of ER resident proteins.</text>
</comment>
<reference evidence="17" key="1">
    <citation type="submission" date="2017-02" db="UniProtKB">
        <authorList>
            <consortium name="WormBaseParasite"/>
        </authorList>
    </citation>
    <scope>IDENTIFICATION</scope>
</reference>
<keyword evidence="12" id="KW-0472">Membrane</keyword>
<evidence type="ECO:0000256" key="5">
    <source>
        <dbReference type="ARBA" id="ARBA00014387"/>
    </source>
</evidence>
<dbReference type="AlphaFoldDB" id="A0A0N4VGB0"/>
<evidence type="ECO:0000256" key="14">
    <source>
        <dbReference type="ARBA" id="ARBA00031791"/>
    </source>
</evidence>
<proteinExistence type="inferred from homology"/>
<evidence type="ECO:0000313" key="15">
    <source>
        <dbReference type="EMBL" id="VDD94454.1"/>
    </source>
</evidence>
<evidence type="ECO:0000313" key="16">
    <source>
        <dbReference type="Proteomes" id="UP000274131"/>
    </source>
</evidence>
<evidence type="ECO:0000256" key="13">
    <source>
        <dbReference type="ARBA" id="ARBA00023157"/>
    </source>
</evidence>
<keyword evidence="6" id="KW-1017">Isopeptide bond</keyword>
<keyword evidence="9" id="KW-0256">Endoplasmic reticulum</keyword>
<keyword evidence="16" id="KW-1185">Reference proteome</keyword>
<reference evidence="15 16" key="2">
    <citation type="submission" date="2018-10" db="EMBL/GenBank/DDBJ databases">
        <authorList>
            <consortium name="Pathogen Informatics"/>
        </authorList>
    </citation>
    <scope>NUCLEOTIDE SEQUENCE [LARGE SCALE GENOMIC DNA]</scope>
</reference>
<evidence type="ECO:0000256" key="3">
    <source>
        <dbReference type="ARBA" id="ARBA00009294"/>
    </source>
</evidence>
<protein>
    <recommendedName>
        <fullName evidence="5">Translocon-associated protein subunit delta</fullName>
    </recommendedName>
    <alternativeName>
        <fullName evidence="14">Signal sequence receptor subunit delta</fullName>
    </alternativeName>
</protein>
<evidence type="ECO:0000256" key="11">
    <source>
        <dbReference type="ARBA" id="ARBA00022989"/>
    </source>
</evidence>
<organism evidence="17">
    <name type="scientific">Enterobius vermicularis</name>
    <name type="common">Human pinworm</name>
    <dbReference type="NCBI Taxonomy" id="51028"/>
    <lineage>
        <taxon>Eukaryota</taxon>
        <taxon>Metazoa</taxon>
        <taxon>Ecdysozoa</taxon>
        <taxon>Nematoda</taxon>
        <taxon>Chromadorea</taxon>
        <taxon>Rhabditida</taxon>
        <taxon>Spirurina</taxon>
        <taxon>Oxyuridomorpha</taxon>
        <taxon>Oxyuroidea</taxon>
        <taxon>Oxyuridae</taxon>
        <taxon>Enterobius</taxon>
    </lineage>
</organism>
<dbReference type="PANTHER" id="PTHR12731">
    <property type="entry name" value="TRANSLOCON-ASSOCIATED PROTEIN, DELTA SUBUNIT"/>
    <property type="match status" value="1"/>
</dbReference>
<evidence type="ECO:0000256" key="2">
    <source>
        <dbReference type="ARBA" id="ARBA00004115"/>
    </source>
</evidence>
<keyword evidence="8" id="KW-0732">Signal</keyword>
<keyword evidence="10" id="KW-0832">Ubl conjugation</keyword>
<evidence type="ECO:0000256" key="12">
    <source>
        <dbReference type="ARBA" id="ARBA00023136"/>
    </source>
</evidence>
<dbReference type="Proteomes" id="UP000274131">
    <property type="component" value="Unassembled WGS sequence"/>
</dbReference>
<evidence type="ECO:0000256" key="9">
    <source>
        <dbReference type="ARBA" id="ARBA00022824"/>
    </source>
</evidence>
<dbReference type="WBParaSite" id="EVEC_0000980801-mRNA-1">
    <property type="protein sequence ID" value="EVEC_0000980801-mRNA-1"/>
    <property type="gene ID" value="EVEC_0000980801"/>
</dbReference>
<dbReference type="STRING" id="51028.A0A0N4VGB0"/>
<dbReference type="PANTHER" id="PTHR12731:SF1">
    <property type="entry name" value="TRANSLOCON-ASSOCIATED PROTEIN SUBUNIT DELTA"/>
    <property type="match status" value="1"/>
</dbReference>
<dbReference type="GO" id="GO:0005789">
    <property type="term" value="C:endoplasmic reticulum membrane"/>
    <property type="evidence" value="ECO:0007669"/>
    <property type="project" value="UniProtKB-SubCell"/>
</dbReference>
<evidence type="ECO:0000313" key="17">
    <source>
        <dbReference type="WBParaSite" id="EVEC_0000980801-mRNA-1"/>
    </source>
</evidence>
<gene>
    <name evidence="15" type="ORF">EVEC_LOCUS9205</name>
</gene>
<keyword evidence="13" id="KW-1015">Disulfide bond</keyword>
<evidence type="ECO:0000256" key="8">
    <source>
        <dbReference type="ARBA" id="ARBA00022729"/>
    </source>
</evidence>
<evidence type="ECO:0000256" key="10">
    <source>
        <dbReference type="ARBA" id="ARBA00022843"/>
    </source>
</evidence>
<keyword evidence="11" id="KW-1133">Transmembrane helix</keyword>